<dbReference type="EMBL" id="UINC01002618">
    <property type="protein sequence ID" value="SUZ98590.1"/>
    <property type="molecule type" value="Genomic_DNA"/>
</dbReference>
<accession>A0A381S3F8</accession>
<feature type="domain" description="DUF7201" evidence="3">
    <location>
        <begin position="9"/>
        <end position="131"/>
    </location>
</feature>
<organism evidence="4">
    <name type="scientific">marine metagenome</name>
    <dbReference type="NCBI Taxonomy" id="408172"/>
    <lineage>
        <taxon>unclassified sequences</taxon>
        <taxon>metagenomes</taxon>
        <taxon>ecological metagenomes</taxon>
    </lineage>
</organism>
<proteinExistence type="predicted"/>
<evidence type="ECO:0000313" key="4">
    <source>
        <dbReference type="EMBL" id="SUZ98590.1"/>
    </source>
</evidence>
<reference evidence="4" key="1">
    <citation type="submission" date="2018-05" db="EMBL/GenBank/DDBJ databases">
        <authorList>
            <person name="Lanie J.A."/>
            <person name="Ng W.-L."/>
            <person name="Kazmierczak K.M."/>
            <person name="Andrzejewski T.M."/>
            <person name="Davidsen T.M."/>
            <person name="Wayne K.J."/>
            <person name="Tettelin H."/>
            <person name="Glass J.I."/>
            <person name="Rusch D."/>
            <person name="Podicherti R."/>
            <person name="Tsui H.-C.T."/>
            <person name="Winkler M.E."/>
        </authorList>
    </citation>
    <scope>NUCLEOTIDE SEQUENCE</scope>
</reference>
<name>A0A381S3F8_9ZZZZ</name>
<feature type="coiled-coil region" evidence="1">
    <location>
        <begin position="73"/>
        <end position="100"/>
    </location>
</feature>
<dbReference type="Pfam" id="PF23831">
    <property type="entry name" value="DUF7201"/>
    <property type="match status" value="1"/>
</dbReference>
<gene>
    <name evidence="4" type="ORF">METZ01_LOCUS51444</name>
</gene>
<dbReference type="AlphaFoldDB" id="A0A381S3F8"/>
<protein>
    <recommendedName>
        <fullName evidence="3">DUF7201 domain-containing protein</fullName>
    </recommendedName>
</protein>
<feature type="transmembrane region" description="Helical" evidence="2">
    <location>
        <begin position="117"/>
        <end position="134"/>
    </location>
</feature>
<evidence type="ECO:0000256" key="1">
    <source>
        <dbReference type="SAM" id="Coils"/>
    </source>
</evidence>
<keyword evidence="1" id="KW-0175">Coiled coil</keyword>
<sequence length="143" mass="16413">MDENNGIKTKVDIAKLKKDVEEFDRIHNRLDIAIDKLTDVSSSIKSMLAVHSEKINRQEQIDEVIFEKLKERAGEIDKVKSDLSQELEQVEKRLLIEIKNIRIDIGARVGMLEKYRWIILGAAIVIGWIVSGNFSEIVRLVSQ</sequence>
<dbReference type="InterPro" id="IPR055625">
    <property type="entry name" value="DUF7201"/>
</dbReference>
<evidence type="ECO:0000259" key="3">
    <source>
        <dbReference type="Pfam" id="PF23831"/>
    </source>
</evidence>
<keyword evidence="2" id="KW-1133">Transmembrane helix</keyword>
<keyword evidence="2" id="KW-0812">Transmembrane</keyword>
<keyword evidence="2" id="KW-0472">Membrane</keyword>
<evidence type="ECO:0000256" key="2">
    <source>
        <dbReference type="SAM" id="Phobius"/>
    </source>
</evidence>